<evidence type="ECO:0000259" key="3">
    <source>
        <dbReference type="PROSITE" id="PS50071"/>
    </source>
</evidence>
<sequence>MNSASFTPPTPTSIQQNSYLSCMSELNMSSIVSTTSATDANGRVTSISPPELDITYECTGPALRTPESIGSSLYSGNAMGLPTEAPFNVSAEEDLPHPAMPNQISCPQDIAALEAAHSPHAAFVVEGEQVDENNTALTAMPATHQGLMQSYGQPISQDDGQFSLAAGCAGYDDPWSHGMSGHFFGDNNAYGMQSTQQLDVSGAMASLSSGASSSSSLSLAAHIPSCIPPAQLTNTHGVDLWPQRSENQQWAAALSANNCMHNNMAAVPEESTDFGASSAASAENLMSASSSACTQQYNNNTSAVSKIGTSVMVSSTSQSENAACRQSETAAASASKERPTVAAASRISSKVHKNKSRTRRSRASISHMDHQHATDALPIAKDNGQSSDEEIDECAEGKRKKRKTRSSEQKRAFYVWLVENIHSPYPNDSERINELNIDCMSKQEFKWWFSNHRHRSLEQYFDDDGKKCFRAKVPFYKACCRLNIHIPWEIPPDIRNKVKGLRR</sequence>
<dbReference type="AlphaFoldDB" id="A0A9W8LRZ7"/>
<feature type="domain" description="Homeobox" evidence="3">
    <location>
        <begin position="396"/>
        <end position="459"/>
    </location>
</feature>
<dbReference type="OrthoDB" id="10056939at2759"/>
<accession>A0A9W8LRZ7</accession>
<protein>
    <recommendedName>
        <fullName evidence="3">Homeobox domain-containing protein</fullName>
    </recommendedName>
</protein>
<comment type="caution">
    <text evidence="4">The sequence shown here is derived from an EMBL/GenBank/DDBJ whole genome shotgun (WGS) entry which is preliminary data.</text>
</comment>
<dbReference type="PROSITE" id="PS50071">
    <property type="entry name" value="HOMEOBOX_2"/>
    <property type="match status" value="1"/>
</dbReference>
<name>A0A9W8LRZ7_9FUNG</name>
<keyword evidence="1" id="KW-0238">DNA-binding</keyword>
<dbReference type="InterPro" id="IPR001356">
    <property type="entry name" value="HD"/>
</dbReference>
<feature type="DNA-binding region" description="Homeobox" evidence="1">
    <location>
        <begin position="398"/>
        <end position="460"/>
    </location>
</feature>
<reference evidence="4" key="1">
    <citation type="submission" date="2022-07" db="EMBL/GenBank/DDBJ databases">
        <title>Phylogenomic reconstructions and comparative analyses of Kickxellomycotina fungi.</title>
        <authorList>
            <person name="Reynolds N.K."/>
            <person name="Stajich J.E."/>
            <person name="Barry K."/>
            <person name="Grigoriev I.V."/>
            <person name="Crous P."/>
            <person name="Smith M.E."/>
        </authorList>
    </citation>
    <scope>NUCLEOTIDE SEQUENCE</scope>
    <source>
        <strain evidence="4">NRRL 1565</strain>
    </source>
</reference>
<evidence type="ECO:0000313" key="4">
    <source>
        <dbReference type="EMBL" id="KAJ2803675.1"/>
    </source>
</evidence>
<feature type="region of interest" description="Disordered" evidence="2">
    <location>
        <begin position="318"/>
        <end position="403"/>
    </location>
</feature>
<dbReference type="SUPFAM" id="SSF46689">
    <property type="entry name" value="Homeodomain-like"/>
    <property type="match status" value="1"/>
</dbReference>
<dbReference type="Proteomes" id="UP001140094">
    <property type="component" value="Unassembled WGS sequence"/>
</dbReference>
<keyword evidence="1" id="KW-0539">Nucleus</keyword>
<feature type="compositionally biased region" description="Polar residues" evidence="2">
    <location>
        <begin position="318"/>
        <end position="332"/>
    </location>
</feature>
<dbReference type="InterPro" id="IPR009057">
    <property type="entry name" value="Homeodomain-like_sf"/>
</dbReference>
<dbReference type="GO" id="GO:0005634">
    <property type="term" value="C:nucleus"/>
    <property type="evidence" value="ECO:0007669"/>
    <property type="project" value="UniProtKB-SubCell"/>
</dbReference>
<organism evidence="4 5">
    <name type="scientific">Coemansia guatemalensis</name>
    <dbReference type="NCBI Taxonomy" id="2761395"/>
    <lineage>
        <taxon>Eukaryota</taxon>
        <taxon>Fungi</taxon>
        <taxon>Fungi incertae sedis</taxon>
        <taxon>Zoopagomycota</taxon>
        <taxon>Kickxellomycotina</taxon>
        <taxon>Kickxellomycetes</taxon>
        <taxon>Kickxellales</taxon>
        <taxon>Kickxellaceae</taxon>
        <taxon>Coemansia</taxon>
    </lineage>
</organism>
<feature type="compositionally biased region" description="Basic residues" evidence="2">
    <location>
        <begin position="349"/>
        <end position="362"/>
    </location>
</feature>
<gene>
    <name evidence="4" type="ORF">H4R20_002800</name>
</gene>
<dbReference type="CDD" id="cd00086">
    <property type="entry name" value="homeodomain"/>
    <property type="match status" value="1"/>
</dbReference>
<evidence type="ECO:0000256" key="2">
    <source>
        <dbReference type="SAM" id="MobiDB-lite"/>
    </source>
</evidence>
<keyword evidence="5" id="KW-1185">Reference proteome</keyword>
<evidence type="ECO:0000313" key="5">
    <source>
        <dbReference type="Proteomes" id="UP001140094"/>
    </source>
</evidence>
<evidence type="ECO:0000256" key="1">
    <source>
        <dbReference type="PROSITE-ProRule" id="PRU00108"/>
    </source>
</evidence>
<dbReference type="GO" id="GO:0003677">
    <property type="term" value="F:DNA binding"/>
    <property type="evidence" value="ECO:0007669"/>
    <property type="project" value="UniProtKB-UniRule"/>
</dbReference>
<keyword evidence="1" id="KW-0371">Homeobox</keyword>
<dbReference type="Gene3D" id="1.10.10.60">
    <property type="entry name" value="Homeodomain-like"/>
    <property type="match status" value="1"/>
</dbReference>
<dbReference type="EMBL" id="JANBUO010000495">
    <property type="protein sequence ID" value="KAJ2803675.1"/>
    <property type="molecule type" value="Genomic_DNA"/>
</dbReference>
<proteinExistence type="predicted"/>
<comment type="subcellular location">
    <subcellularLocation>
        <location evidence="1">Nucleus</location>
    </subcellularLocation>
</comment>